<name>A0A543CL49_9ACTN</name>
<reference evidence="1 2" key="1">
    <citation type="submission" date="2019-06" db="EMBL/GenBank/DDBJ databases">
        <title>Sequencing the genomes of 1000 actinobacteria strains.</title>
        <authorList>
            <person name="Klenk H.-P."/>
        </authorList>
    </citation>
    <scope>NUCLEOTIDE SEQUENCE [LARGE SCALE GENOMIC DNA]</scope>
    <source>
        <strain evidence="1 2">DSM 102200</strain>
    </source>
</reference>
<dbReference type="EMBL" id="VFOZ01000001">
    <property type="protein sequence ID" value="TQL97836.1"/>
    <property type="molecule type" value="Genomic_DNA"/>
</dbReference>
<keyword evidence="2" id="KW-1185">Reference proteome</keyword>
<protein>
    <submittedName>
        <fullName evidence="1">Uncharacterized protein</fullName>
    </submittedName>
</protein>
<evidence type="ECO:0000313" key="2">
    <source>
        <dbReference type="Proteomes" id="UP000316096"/>
    </source>
</evidence>
<proteinExistence type="predicted"/>
<accession>A0A543CL49</accession>
<organism evidence="1 2">
    <name type="scientific">Actinoallomurus bryophytorum</name>
    <dbReference type="NCBI Taxonomy" id="1490222"/>
    <lineage>
        <taxon>Bacteria</taxon>
        <taxon>Bacillati</taxon>
        <taxon>Actinomycetota</taxon>
        <taxon>Actinomycetes</taxon>
        <taxon>Streptosporangiales</taxon>
        <taxon>Thermomonosporaceae</taxon>
        <taxon>Actinoallomurus</taxon>
    </lineage>
</organism>
<comment type="caution">
    <text evidence="1">The sequence shown here is derived from an EMBL/GenBank/DDBJ whole genome shotgun (WGS) entry which is preliminary data.</text>
</comment>
<evidence type="ECO:0000313" key="1">
    <source>
        <dbReference type="EMBL" id="TQL97836.1"/>
    </source>
</evidence>
<gene>
    <name evidence="1" type="ORF">FB559_3443</name>
</gene>
<dbReference type="AlphaFoldDB" id="A0A543CL49"/>
<dbReference type="Proteomes" id="UP000316096">
    <property type="component" value="Unassembled WGS sequence"/>
</dbReference>
<sequence length="42" mass="4505">MDTDERPAYVPPVETYQCCHCGGGGLDSHGETCEHCEGLGFC</sequence>
<dbReference type="RefSeq" id="WP_281286268.1">
    <property type="nucleotide sequence ID" value="NZ_VFOZ01000001.1"/>
</dbReference>